<reference evidence="2 3" key="1">
    <citation type="submission" date="2018-06" db="EMBL/GenBank/DDBJ databases">
        <authorList>
            <consortium name="Pathogen Informatics"/>
            <person name="Doyle S."/>
        </authorList>
    </citation>
    <scope>NUCLEOTIDE SEQUENCE [LARGE SCALE GENOMIC DNA]</scope>
    <source>
        <strain evidence="2 3">NCTC9935</strain>
    </source>
</reference>
<protein>
    <submittedName>
        <fullName evidence="2">Uncharacterized protein</fullName>
    </submittedName>
</protein>
<evidence type="ECO:0000313" key="2">
    <source>
        <dbReference type="EMBL" id="SPT54498.1"/>
    </source>
</evidence>
<feature type="transmembrane region" description="Helical" evidence="1">
    <location>
        <begin position="115"/>
        <end position="137"/>
    </location>
</feature>
<feature type="transmembrane region" description="Helical" evidence="1">
    <location>
        <begin position="43"/>
        <end position="63"/>
    </location>
</feature>
<dbReference type="Proteomes" id="UP000250192">
    <property type="component" value="Unassembled WGS sequence"/>
</dbReference>
<keyword evidence="1" id="KW-0472">Membrane</keyword>
<dbReference type="GeneID" id="93757721"/>
<evidence type="ECO:0000313" key="3">
    <source>
        <dbReference type="Proteomes" id="UP000250192"/>
    </source>
</evidence>
<sequence>MSRFRMKKQPLIAVAGVVWLLAGLNVAILGVRAAIDMRGVAAIILIALVGGAIAVFSAFHSMFSRLVKKNARRIADLEGDRHLFFRFFDRKSYIMMAVMMTFGIVMRAIGLFPNWFIAFFYTGLGLALALAGASYIVRGVLGRAWAFHGSKGETRGQSAS</sequence>
<gene>
    <name evidence="2" type="ORF">NCTC9935_00038</name>
</gene>
<feature type="transmembrane region" description="Helical" evidence="1">
    <location>
        <begin position="92"/>
        <end position="109"/>
    </location>
</feature>
<keyword evidence="3" id="KW-1185">Reference proteome</keyword>
<name>A0A2X0UBI7_9ACTO</name>
<dbReference type="RefSeq" id="WP_111822669.1">
    <property type="nucleotide sequence ID" value="NZ_CBDERX010000039.1"/>
</dbReference>
<dbReference type="OrthoDB" id="1097929at2"/>
<dbReference type="EMBL" id="UAPR01000001">
    <property type="protein sequence ID" value="SPT54498.1"/>
    <property type="molecule type" value="Genomic_DNA"/>
</dbReference>
<organism evidence="2 3">
    <name type="scientific">Schaalia odontolytica</name>
    <dbReference type="NCBI Taxonomy" id="1660"/>
    <lineage>
        <taxon>Bacteria</taxon>
        <taxon>Bacillati</taxon>
        <taxon>Actinomycetota</taxon>
        <taxon>Actinomycetes</taxon>
        <taxon>Actinomycetales</taxon>
        <taxon>Actinomycetaceae</taxon>
        <taxon>Schaalia</taxon>
    </lineage>
</organism>
<evidence type="ECO:0000256" key="1">
    <source>
        <dbReference type="SAM" id="Phobius"/>
    </source>
</evidence>
<proteinExistence type="predicted"/>
<dbReference type="AlphaFoldDB" id="A0A2X0UBI7"/>
<dbReference type="STRING" id="1660.APY09_05005"/>
<keyword evidence="1" id="KW-0812">Transmembrane</keyword>
<keyword evidence="1" id="KW-1133">Transmembrane helix</keyword>
<accession>A0A2X0UBI7</accession>